<comment type="caution">
    <text evidence="3">The sequence shown here is derived from an EMBL/GenBank/DDBJ whole genome shotgun (WGS) entry which is preliminary data.</text>
</comment>
<dbReference type="GO" id="GO:0016020">
    <property type="term" value="C:membrane"/>
    <property type="evidence" value="ECO:0007669"/>
    <property type="project" value="TreeGrafter"/>
</dbReference>
<dbReference type="Gene3D" id="3.40.50.1820">
    <property type="entry name" value="alpha/beta hydrolase"/>
    <property type="match status" value="1"/>
</dbReference>
<dbReference type="InterPro" id="IPR050266">
    <property type="entry name" value="AB_hydrolase_sf"/>
</dbReference>
<gene>
    <name evidence="3" type="ORF">EV214_11818</name>
</gene>
<organism evidence="3 4">
    <name type="scientific">Marinisporobacter balticus</name>
    <dbReference type="NCBI Taxonomy" id="2018667"/>
    <lineage>
        <taxon>Bacteria</taxon>
        <taxon>Bacillati</taxon>
        <taxon>Bacillota</taxon>
        <taxon>Clostridia</taxon>
        <taxon>Peptostreptococcales</taxon>
        <taxon>Thermotaleaceae</taxon>
        <taxon>Marinisporobacter</taxon>
    </lineage>
</organism>
<dbReference type="Pfam" id="PF12146">
    <property type="entry name" value="Hydrolase_4"/>
    <property type="match status" value="1"/>
</dbReference>
<dbReference type="RefSeq" id="WP_132246175.1">
    <property type="nucleotide sequence ID" value="NZ_SLWV01000018.1"/>
</dbReference>
<evidence type="ECO:0000256" key="1">
    <source>
        <dbReference type="ARBA" id="ARBA00022801"/>
    </source>
</evidence>
<dbReference type="PANTHER" id="PTHR43798:SF31">
    <property type="entry name" value="AB HYDROLASE SUPERFAMILY PROTEIN YCLE"/>
    <property type="match status" value="1"/>
</dbReference>
<dbReference type="Proteomes" id="UP000294919">
    <property type="component" value="Unassembled WGS sequence"/>
</dbReference>
<reference evidence="3 4" key="1">
    <citation type="submission" date="2019-03" db="EMBL/GenBank/DDBJ databases">
        <title>Genomic Encyclopedia of Type Strains, Phase IV (KMG-IV): sequencing the most valuable type-strain genomes for metagenomic binning, comparative biology and taxonomic classification.</title>
        <authorList>
            <person name="Goeker M."/>
        </authorList>
    </citation>
    <scope>NUCLEOTIDE SEQUENCE [LARGE SCALE GENOMIC DNA]</scope>
    <source>
        <strain evidence="3 4">DSM 102940</strain>
    </source>
</reference>
<keyword evidence="4" id="KW-1185">Reference proteome</keyword>
<dbReference type="InterPro" id="IPR000073">
    <property type="entry name" value="AB_hydrolase_1"/>
</dbReference>
<proteinExistence type="predicted"/>
<dbReference type="EMBL" id="SLWV01000018">
    <property type="protein sequence ID" value="TCO72268.1"/>
    <property type="molecule type" value="Genomic_DNA"/>
</dbReference>
<dbReference type="InterPro" id="IPR029058">
    <property type="entry name" value="AB_hydrolase_fold"/>
</dbReference>
<dbReference type="GO" id="GO:0016787">
    <property type="term" value="F:hydrolase activity"/>
    <property type="evidence" value="ECO:0007669"/>
    <property type="project" value="UniProtKB-KW"/>
</dbReference>
<evidence type="ECO:0000313" key="4">
    <source>
        <dbReference type="Proteomes" id="UP000294919"/>
    </source>
</evidence>
<feature type="domain" description="Serine aminopeptidase S33" evidence="2">
    <location>
        <begin position="49"/>
        <end position="210"/>
    </location>
</feature>
<evidence type="ECO:0000313" key="3">
    <source>
        <dbReference type="EMBL" id="TCO72268.1"/>
    </source>
</evidence>
<sequence>MKKILIILSGWAVDKLVWKPITDLLCNDFEIILVDWDHMISIDAFKQNVINLINEKEIQHFSLIGWSLGALVSMDLVVSYPSKIEHLILFNPTSKFTQDKNYVFGWHKKIVLRMIDMLKKDPEKTLNTFYKNLFSDVEIKNGEYDLLIEKIQNLNKKYCIESLCLGLEYLMMKDFREKVKSIHKQVLIIHGDQDMICPVEAGTYINNYIKKSEFIILRETGHMPFFTKSKECYQMILEYVNSI</sequence>
<keyword evidence="1" id="KW-0378">Hydrolase</keyword>
<protein>
    <submittedName>
        <fullName evidence="3">Pimeloyl-[acyl-carrier protein] methyl ester esterase</fullName>
    </submittedName>
</protein>
<dbReference type="PRINTS" id="PR00111">
    <property type="entry name" value="ABHYDROLASE"/>
</dbReference>
<dbReference type="PANTHER" id="PTHR43798">
    <property type="entry name" value="MONOACYLGLYCEROL LIPASE"/>
    <property type="match status" value="1"/>
</dbReference>
<accession>A0A4R2KQ74</accession>
<dbReference type="InterPro" id="IPR022742">
    <property type="entry name" value="Hydrolase_4"/>
</dbReference>
<evidence type="ECO:0000259" key="2">
    <source>
        <dbReference type="Pfam" id="PF12146"/>
    </source>
</evidence>
<dbReference type="SUPFAM" id="SSF53474">
    <property type="entry name" value="alpha/beta-Hydrolases"/>
    <property type="match status" value="1"/>
</dbReference>
<dbReference type="AlphaFoldDB" id="A0A4R2KQ74"/>
<dbReference type="OrthoDB" id="9773293at2"/>
<name>A0A4R2KQ74_9FIRM</name>